<evidence type="ECO:0000256" key="4">
    <source>
        <dbReference type="ARBA" id="ARBA00022692"/>
    </source>
</evidence>
<dbReference type="InterPro" id="IPR051907">
    <property type="entry name" value="DoxX-like_oxidoreductase"/>
</dbReference>
<gene>
    <name evidence="8" type="ORF">PVT68_11555</name>
</gene>
<dbReference type="EMBL" id="CP118605">
    <property type="protein sequence ID" value="WGL15404.1"/>
    <property type="molecule type" value="Genomic_DNA"/>
</dbReference>
<keyword evidence="4 7" id="KW-0812">Transmembrane</keyword>
<dbReference type="Pfam" id="PF07681">
    <property type="entry name" value="DoxX"/>
    <property type="match status" value="1"/>
</dbReference>
<feature type="transmembrane region" description="Helical" evidence="7">
    <location>
        <begin position="20"/>
        <end position="41"/>
    </location>
</feature>
<feature type="transmembrane region" description="Helical" evidence="7">
    <location>
        <begin position="109"/>
        <end position="132"/>
    </location>
</feature>
<evidence type="ECO:0000313" key="9">
    <source>
        <dbReference type="Proteomes" id="UP001236500"/>
    </source>
</evidence>
<dbReference type="InterPro" id="IPR032808">
    <property type="entry name" value="DoxX"/>
</dbReference>
<comment type="similarity">
    <text evidence="2">Belongs to the DoxX family.</text>
</comment>
<feature type="transmembrane region" description="Helical" evidence="7">
    <location>
        <begin position="80"/>
        <end position="97"/>
    </location>
</feature>
<evidence type="ECO:0000256" key="3">
    <source>
        <dbReference type="ARBA" id="ARBA00022475"/>
    </source>
</evidence>
<keyword evidence="3" id="KW-1003">Cell membrane</keyword>
<keyword evidence="9" id="KW-1185">Reference proteome</keyword>
<feature type="transmembrane region" description="Helical" evidence="7">
    <location>
        <begin position="47"/>
        <end position="73"/>
    </location>
</feature>
<sequence length="142" mass="15082">MKHTLNDTAAPGVLCDFSKLLARILMSVMFIVAGYGKIGAYAGTQEYMASAGLPGVLLPLVILLELGGGLAILFGFCTRWVAVALAAFCLAAAWLFHNVPGDQMQQILFMKNITIAGGFLILACAGAGRFSFDHAMAKAKRR</sequence>
<dbReference type="PANTHER" id="PTHR33452">
    <property type="entry name" value="OXIDOREDUCTASE CATD-RELATED"/>
    <property type="match status" value="1"/>
</dbReference>
<dbReference type="Proteomes" id="UP001236500">
    <property type="component" value="Chromosome"/>
</dbReference>
<keyword evidence="5 7" id="KW-1133">Transmembrane helix</keyword>
<organism evidence="8 9">
    <name type="scientific">Microbulbifer bruguierae</name>
    <dbReference type="NCBI Taxonomy" id="3029061"/>
    <lineage>
        <taxon>Bacteria</taxon>
        <taxon>Pseudomonadati</taxon>
        <taxon>Pseudomonadota</taxon>
        <taxon>Gammaproteobacteria</taxon>
        <taxon>Cellvibrionales</taxon>
        <taxon>Microbulbiferaceae</taxon>
        <taxon>Microbulbifer</taxon>
    </lineage>
</organism>
<dbReference type="RefSeq" id="WP_280318196.1">
    <property type="nucleotide sequence ID" value="NZ_CP118605.1"/>
</dbReference>
<comment type="subcellular location">
    <subcellularLocation>
        <location evidence="1">Cell membrane</location>
        <topology evidence="1">Multi-pass membrane protein</topology>
    </subcellularLocation>
</comment>
<evidence type="ECO:0000256" key="1">
    <source>
        <dbReference type="ARBA" id="ARBA00004651"/>
    </source>
</evidence>
<evidence type="ECO:0000256" key="7">
    <source>
        <dbReference type="SAM" id="Phobius"/>
    </source>
</evidence>
<dbReference type="PANTHER" id="PTHR33452:SF1">
    <property type="entry name" value="INNER MEMBRANE PROTEIN YPHA-RELATED"/>
    <property type="match status" value="1"/>
</dbReference>
<keyword evidence="6 7" id="KW-0472">Membrane</keyword>
<evidence type="ECO:0000256" key="2">
    <source>
        <dbReference type="ARBA" id="ARBA00006679"/>
    </source>
</evidence>
<accession>A0ABY8N925</accession>
<evidence type="ECO:0000256" key="5">
    <source>
        <dbReference type="ARBA" id="ARBA00022989"/>
    </source>
</evidence>
<evidence type="ECO:0000313" key="8">
    <source>
        <dbReference type="EMBL" id="WGL15404.1"/>
    </source>
</evidence>
<protein>
    <submittedName>
        <fullName evidence="8">DoxX family protein</fullName>
    </submittedName>
</protein>
<proteinExistence type="inferred from homology"/>
<evidence type="ECO:0000256" key="6">
    <source>
        <dbReference type="ARBA" id="ARBA00023136"/>
    </source>
</evidence>
<name>A0ABY8N925_9GAMM</name>
<reference evidence="8 9" key="1">
    <citation type="submission" date="2023-02" db="EMBL/GenBank/DDBJ databases">
        <title>Description and genomic characterization of Microbulbifer bruguierae sp. nov., isolated from the sediment of mangrove plant Bruguiera sexangula.</title>
        <authorList>
            <person name="Long M."/>
        </authorList>
    </citation>
    <scope>NUCLEOTIDE SEQUENCE [LARGE SCALE GENOMIC DNA]</scope>
    <source>
        <strain evidence="8 9">H12</strain>
    </source>
</reference>